<evidence type="ECO:0000313" key="6">
    <source>
        <dbReference type="EMBL" id="XCH10735.1"/>
    </source>
</evidence>
<dbReference type="Pfam" id="PF10759">
    <property type="entry name" value="BPA"/>
    <property type="match status" value="1"/>
</dbReference>
<name>A0AAU8EMT6_9MICC</name>
<dbReference type="EMBL" id="CP159279">
    <property type="protein sequence ID" value="XCH10735.1"/>
    <property type="molecule type" value="Genomic_DNA"/>
</dbReference>
<comment type="subunit">
    <text evidence="2">Forms a homooligomeric, either hexameric or heptameric, ring-like structure which stacks co-axially with the proteasomal alpha-rings.</text>
</comment>
<feature type="region of interest" description="Disordered" evidence="5">
    <location>
        <begin position="208"/>
        <end position="240"/>
    </location>
</feature>
<gene>
    <name evidence="6" type="ORF">ABRP34_18225</name>
</gene>
<dbReference type="GO" id="GO:0000502">
    <property type="term" value="C:proteasome complex"/>
    <property type="evidence" value="ECO:0007669"/>
    <property type="project" value="UniProtKB-KW"/>
</dbReference>
<sequence>MSDPEDTQPAQAAGPQAAAQPGEPGIQPAAQQAAEPSVASSAPQDDEEPVEGTTLDAGAADRAADAGQPKHASLQDLVDEPAKVMRIGTMIRQLLEEVKSAPLDDAARGRLAEIHERSIKELEDGLAPELVQELERISLPFPEDGTPSDAELRIAQAQLVGWLEGLFHGIQTAIAAQHAAREHTMAQMQLRQLPPGTVIAPGVVIGENGEPQRAKASQPGTDPLHPGRKEDPDHGPGQYL</sequence>
<dbReference type="GO" id="GO:0061136">
    <property type="term" value="P:regulation of proteasomal protein catabolic process"/>
    <property type="evidence" value="ECO:0007669"/>
    <property type="project" value="InterPro"/>
</dbReference>
<organism evidence="6">
    <name type="scientific">Arthrobacter sp. K5</name>
    <dbReference type="NCBI Taxonomy" id="2839623"/>
    <lineage>
        <taxon>Bacteria</taxon>
        <taxon>Bacillati</taxon>
        <taxon>Actinomycetota</taxon>
        <taxon>Actinomycetes</taxon>
        <taxon>Micrococcales</taxon>
        <taxon>Micrococcaceae</taxon>
        <taxon>Arthrobacter</taxon>
    </lineage>
</organism>
<evidence type="ECO:0000256" key="1">
    <source>
        <dbReference type="ARBA" id="ARBA00006639"/>
    </source>
</evidence>
<keyword evidence="4 6" id="KW-0647">Proteasome</keyword>
<feature type="compositionally biased region" description="Low complexity" evidence="5">
    <location>
        <begin position="8"/>
        <end position="43"/>
    </location>
</feature>
<evidence type="ECO:0000256" key="3">
    <source>
        <dbReference type="ARBA" id="ARBA00014831"/>
    </source>
</evidence>
<proteinExistence type="inferred from homology"/>
<evidence type="ECO:0000256" key="5">
    <source>
        <dbReference type="SAM" id="MobiDB-lite"/>
    </source>
</evidence>
<dbReference type="RefSeq" id="WP_353711250.1">
    <property type="nucleotide sequence ID" value="NZ_CP159279.1"/>
</dbReference>
<accession>A0AAU8EMT6</accession>
<feature type="compositionally biased region" description="Low complexity" evidence="5">
    <location>
        <begin position="56"/>
        <end position="67"/>
    </location>
</feature>
<feature type="compositionally biased region" description="Basic and acidic residues" evidence="5">
    <location>
        <begin position="225"/>
        <end position="234"/>
    </location>
</feature>
<dbReference type="InterPro" id="IPR019695">
    <property type="entry name" value="Proteasome_act"/>
</dbReference>
<evidence type="ECO:0000256" key="4">
    <source>
        <dbReference type="ARBA" id="ARBA00022942"/>
    </source>
</evidence>
<dbReference type="AlphaFoldDB" id="A0AAU8EMT6"/>
<comment type="similarity">
    <text evidence="1">Belongs to the Bpa family.</text>
</comment>
<protein>
    <recommendedName>
        <fullName evidence="3">Bacterial proteasome activator</fullName>
    </recommendedName>
</protein>
<reference evidence="6" key="1">
    <citation type="submission" date="2024-06" db="EMBL/GenBank/DDBJ databases">
        <title>Biodegradation of dimethachlon by Arthrobacter sp. K5: mechanistic insights and ecological implications.</title>
        <authorList>
            <person name="Hu S."/>
            <person name="Lu P."/>
        </authorList>
    </citation>
    <scope>NUCLEOTIDE SEQUENCE</scope>
    <source>
        <strain evidence="6">K5</strain>
    </source>
</reference>
<feature type="region of interest" description="Disordered" evidence="5">
    <location>
        <begin position="1"/>
        <end position="77"/>
    </location>
</feature>
<evidence type="ECO:0000256" key="2">
    <source>
        <dbReference type="ARBA" id="ARBA00011402"/>
    </source>
</evidence>